<dbReference type="OrthoDB" id="9806325at2"/>
<dbReference type="InterPro" id="IPR013035">
    <property type="entry name" value="PEP_carboxykinase_C"/>
</dbReference>
<reference evidence="9" key="1">
    <citation type="submission" date="2019-02" db="EMBL/GenBank/DDBJ databases">
        <title>Draft genome sequence of Enterococcus sp. Gos25-1.</title>
        <authorList>
            <person name="Tanaka N."/>
            <person name="Shiwa Y."/>
            <person name="Fujita N."/>
        </authorList>
    </citation>
    <scope>NUCLEOTIDE SEQUENCE [LARGE SCALE GENOMIC DNA]</scope>
    <source>
        <strain evidence="9">Gos25-1</strain>
    </source>
</reference>
<comment type="caution">
    <text evidence="8">The sequence shown here is derived from an EMBL/GenBank/DDBJ whole genome shotgun (WGS) entry which is preliminary data.</text>
</comment>
<proteinExistence type="inferred from homology"/>
<keyword evidence="8" id="KW-0418">Kinase</keyword>
<dbReference type="GO" id="GO:0005524">
    <property type="term" value="F:ATP binding"/>
    <property type="evidence" value="ECO:0007669"/>
    <property type="project" value="UniProtKB-KW"/>
</dbReference>
<comment type="catalytic activity">
    <reaction evidence="7">
        <text>oxaloacetate + ATP = phosphoenolpyruvate + ADP + CO2</text>
        <dbReference type="Rhea" id="RHEA:18617"/>
        <dbReference type="ChEBI" id="CHEBI:16452"/>
        <dbReference type="ChEBI" id="CHEBI:16526"/>
        <dbReference type="ChEBI" id="CHEBI:30616"/>
        <dbReference type="ChEBI" id="CHEBI:58702"/>
        <dbReference type="ChEBI" id="CHEBI:456216"/>
        <dbReference type="EC" id="4.1.1.49"/>
    </reaction>
</comment>
<keyword evidence="5" id="KW-0067">ATP-binding</keyword>
<keyword evidence="8" id="KW-0808">Transferase</keyword>
<evidence type="ECO:0000256" key="1">
    <source>
        <dbReference type="ARBA" id="ARBA00004742"/>
    </source>
</evidence>
<name>A0A4P5PDP7_9ENTE</name>
<dbReference type="Proteomes" id="UP000290567">
    <property type="component" value="Unassembled WGS sequence"/>
</dbReference>
<sequence length="556" mass="62368">MSSIQHFKRESINKDNACFSAIRAVIETAFYGNNVTKVTSLETAYTLAKNAPGTIVTDLPVSHTEELGLPEDAKILVNNDGAVVGRTAAARRIIGQDGVDEAKYCKILQEAVFTSGRKQFYKGSIFVGLAPEFTMQAHLMLPQEYSSNLYTYLLNFQIANDHTFFYAASKEIPEGDLYLFCDPDWSHPDFPDGLVVIDHLHNCAAVLGLRYFGELKKATLTLAWACAHRNGFIACHGGMKQYVLPEHKYTMAAFGLSGSGKSTITLASHNNQHMINVLHDDAFVICKNKGSSTALEPAYFDKTQDYPLVSDQVKYIVTAQNVGVTLDNHNQRVLLTEDVRNGNGRSIKSRYVTKNRVDHLVEKVDAVFWIMKDDSFPPVIKVNDPELAAVLGATLATKRSTAENVIGDSSKDKLVIEPFANPFRCYPLAEDYKDFLELFKNQQTDCYLLNTGFFQGKKVTPSHTLTSIEKIVEKNVECQTFGPLKEMTYLPIEGLLPDFTDLAYITKLMKRIETRLAFVQSRKHVNNGYDRLPNNAERLLLRMLDDLHTYKESLIN</sequence>
<keyword evidence="4" id="KW-0547">Nucleotide-binding</keyword>
<dbReference type="AlphaFoldDB" id="A0A4P5PDP7"/>
<comment type="similarity">
    <text evidence="2">Belongs to the phosphoenolpyruvate carboxykinase (ATP) family.</text>
</comment>
<protein>
    <recommendedName>
        <fullName evidence="3">phosphoenolpyruvate carboxykinase (ATP)</fullName>
        <ecNumber evidence="3">4.1.1.49</ecNumber>
    </recommendedName>
</protein>
<dbReference type="GO" id="GO:0016301">
    <property type="term" value="F:kinase activity"/>
    <property type="evidence" value="ECO:0007669"/>
    <property type="project" value="UniProtKB-KW"/>
</dbReference>
<dbReference type="EMBL" id="BJCC01000012">
    <property type="protein sequence ID" value="GCF93702.1"/>
    <property type="molecule type" value="Genomic_DNA"/>
</dbReference>
<dbReference type="Gene3D" id="3.90.228.20">
    <property type="match status" value="1"/>
</dbReference>
<dbReference type="SUPFAM" id="SSF68923">
    <property type="entry name" value="PEP carboxykinase N-terminal domain"/>
    <property type="match status" value="1"/>
</dbReference>
<dbReference type="GO" id="GO:0004612">
    <property type="term" value="F:phosphoenolpyruvate carboxykinase (ATP) activity"/>
    <property type="evidence" value="ECO:0007669"/>
    <property type="project" value="UniProtKB-EC"/>
</dbReference>
<evidence type="ECO:0000313" key="9">
    <source>
        <dbReference type="Proteomes" id="UP000290567"/>
    </source>
</evidence>
<keyword evidence="9" id="KW-1185">Reference proteome</keyword>
<dbReference type="InterPro" id="IPR008210">
    <property type="entry name" value="PEP_carboxykinase_N"/>
</dbReference>
<evidence type="ECO:0000313" key="8">
    <source>
        <dbReference type="EMBL" id="GCF93702.1"/>
    </source>
</evidence>
<dbReference type="GO" id="GO:0006094">
    <property type="term" value="P:gluconeogenesis"/>
    <property type="evidence" value="ECO:0007669"/>
    <property type="project" value="UniProtKB-UniPathway"/>
</dbReference>
<evidence type="ECO:0000256" key="3">
    <source>
        <dbReference type="ARBA" id="ARBA00012363"/>
    </source>
</evidence>
<evidence type="ECO:0000256" key="5">
    <source>
        <dbReference type="ARBA" id="ARBA00022840"/>
    </source>
</evidence>
<evidence type="ECO:0000256" key="7">
    <source>
        <dbReference type="ARBA" id="ARBA00047371"/>
    </source>
</evidence>
<comment type="pathway">
    <text evidence="1">Carbohydrate biosynthesis; gluconeogenesis.</text>
</comment>
<accession>A0A4P5PDP7</accession>
<organism evidence="8 9">
    <name type="scientific">Enterococcus florum</name>
    <dbReference type="NCBI Taxonomy" id="2480627"/>
    <lineage>
        <taxon>Bacteria</taxon>
        <taxon>Bacillati</taxon>
        <taxon>Bacillota</taxon>
        <taxon>Bacilli</taxon>
        <taxon>Lactobacillales</taxon>
        <taxon>Enterococcaceae</taxon>
        <taxon>Enterococcus</taxon>
    </lineage>
</organism>
<gene>
    <name evidence="8" type="ORF">NRIC_15930</name>
</gene>
<dbReference type="InterPro" id="IPR001272">
    <property type="entry name" value="PEP_carboxykinase_ATP"/>
</dbReference>
<evidence type="ECO:0000256" key="4">
    <source>
        <dbReference type="ARBA" id="ARBA00022741"/>
    </source>
</evidence>
<dbReference type="RefSeq" id="WP_146622157.1">
    <property type="nucleotide sequence ID" value="NZ_BJCC01000012.1"/>
</dbReference>
<evidence type="ECO:0000256" key="6">
    <source>
        <dbReference type="ARBA" id="ARBA00023239"/>
    </source>
</evidence>
<evidence type="ECO:0000256" key="2">
    <source>
        <dbReference type="ARBA" id="ARBA00006052"/>
    </source>
</evidence>
<dbReference type="EC" id="4.1.1.49" evidence="3"/>
<dbReference type="SUPFAM" id="SSF53795">
    <property type="entry name" value="PEP carboxykinase-like"/>
    <property type="match status" value="1"/>
</dbReference>
<keyword evidence="6" id="KW-0456">Lyase</keyword>
<keyword evidence="8" id="KW-0670">Pyruvate</keyword>
<dbReference type="Pfam" id="PF01293">
    <property type="entry name" value="PEPCK_ATP"/>
    <property type="match status" value="1"/>
</dbReference>
<dbReference type="UniPathway" id="UPA00138"/>